<evidence type="ECO:0000313" key="2">
    <source>
        <dbReference type="EMBL" id="CCO30418.1"/>
    </source>
</evidence>
<feature type="compositionally biased region" description="Basic and acidic residues" evidence="1">
    <location>
        <begin position="137"/>
        <end position="146"/>
    </location>
</feature>
<accession>M5BRM8</accession>
<evidence type="ECO:0000313" key="3">
    <source>
        <dbReference type="Proteomes" id="UP000012065"/>
    </source>
</evidence>
<feature type="compositionally biased region" description="Polar residues" evidence="1">
    <location>
        <begin position="72"/>
        <end position="96"/>
    </location>
</feature>
<feature type="compositionally biased region" description="Low complexity" evidence="1">
    <location>
        <begin position="57"/>
        <end position="71"/>
    </location>
</feature>
<feature type="region of interest" description="Disordered" evidence="1">
    <location>
        <begin position="39"/>
        <end position="96"/>
    </location>
</feature>
<dbReference type="EMBL" id="CAOJ01006438">
    <property type="protein sequence ID" value="CCO30418.1"/>
    <property type="molecule type" value="Genomic_DNA"/>
</dbReference>
<feature type="compositionally biased region" description="Polar residues" evidence="1">
    <location>
        <begin position="450"/>
        <end position="466"/>
    </location>
</feature>
<feature type="compositionally biased region" description="Polar residues" evidence="1">
    <location>
        <begin position="197"/>
        <end position="215"/>
    </location>
</feature>
<feature type="compositionally biased region" description="Basic and acidic residues" evidence="1">
    <location>
        <begin position="553"/>
        <end position="570"/>
    </location>
</feature>
<feature type="region of interest" description="Disordered" evidence="1">
    <location>
        <begin position="553"/>
        <end position="576"/>
    </location>
</feature>
<organism evidence="2 3">
    <name type="scientific">Thanatephorus cucumeris (strain AG1-IB / isolate 7/3/14)</name>
    <name type="common">Lettuce bottom rot fungus</name>
    <name type="synonym">Rhizoctonia solani</name>
    <dbReference type="NCBI Taxonomy" id="1108050"/>
    <lineage>
        <taxon>Eukaryota</taxon>
        <taxon>Fungi</taxon>
        <taxon>Dikarya</taxon>
        <taxon>Basidiomycota</taxon>
        <taxon>Agaricomycotina</taxon>
        <taxon>Agaricomycetes</taxon>
        <taxon>Cantharellales</taxon>
        <taxon>Ceratobasidiaceae</taxon>
        <taxon>Rhizoctonia</taxon>
        <taxon>Rhizoctonia solani AG-1</taxon>
    </lineage>
</organism>
<dbReference type="Proteomes" id="UP000012065">
    <property type="component" value="Unassembled WGS sequence"/>
</dbReference>
<feature type="compositionally biased region" description="Low complexity" evidence="1">
    <location>
        <begin position="477"/>
        <end position="491"/>
    </location>
</feature>
<feature type="region of interest" description="Disordered" evidence="1">
    <location>
        <begin position="364"/>
        <end position="521"/>
    </location>
</feature>
<evidence type="ECO:0008006" key="4">
    <source>
        <dbReference type="Google" id="ProtNLM"/>
    </source>
</evidence>
<name>M5BRM8_THACB</name>
<feature type="compositionally biased region" description="Polar residues" evidence="1">
    <location>
        <begin position="147"/>
        <end position="161"/>
    </location>
</feature>
<proteinExistence type="predicted"/>
<dbReference type="AlphaFoldDB" id="M5BRM8"/>
<feature type="compositionally biased region" description="Low complexity" evidence="1">
    <location>
        <begin position="162"/>
        <end position="185"/>
    </location>
</feature>
<reference evidence="2 3" key="1">
    <citation type="journal article" date="2013" name="J. Biotechnol.">
        <title>Establishment and interpretation of the genome sequence of the phytopathogenic fungus Rhizoctonia solani AG1-IB isolate 7/3/14.</title>
        <authorList>
            <person name="Wibberg D.W."/>
            <person name="Jelonek L.J."/>
            <person name="Rupp O.R."/>
            <person name="Hennig M.H."/>
            <person name="Eikmeyer F.E."/>
            <person name="Goesmann A.G."/>
            <person name="Hartmann A.H."/>
            <person name="Borriss R.B."/>
            <person name="Grosch R.G."/>
            <person name="Puehler A.P."/>
            <person name="Schlueter A.S."/>
        </authorList>
    </citation>
    <scope>NUCLEOTIDE SEQUENCE [LARGE SCALE GENOMIC DNA]</scope>
    <source>
        <strain evidence="3">AG1-IB / isolate 7/3/14</strain>
    </source>
</reference>
<feature type="region of interest" description="Disordered" evidence="1">
    <location>
        <begin position="112"/>
        <end position="325"/>
    </location>
</feature>
<dbReference type="HOGENOM" id="CLU_008775_0_0_1"/>
<evidence type="ECO:0000256" key="1">
    <source>
        <dbReference type="SAM" id="MobiDB-lite"/>
    </source>
</evidence>
<sequence>MSNNTMEVPPLAWKFDTTTTPATPLKLDIANLSPVQIPTHPRTLHRLPTPDPSRTFNSSLSSNVSSALALSPEQSEPTGTLSAADTGSETVQNSPKTAKLSVLQLETHDFSHNLGRLAPPSTRISPLPSPTGTVSEYGRRLGDHSPTRGTGSPMSPTESNGSPRSSTSRTSAFFASGFGSASGPAAPAPPTPLVKSKSISRLHQPSRSATASSGNTHEESSFAFNSGMGGANVNRSVSDSKSRHPVRQVTANDSFFSQSAATLTPEPPPSLSRRPSTRSQHGQSKRPGTPDRDAGPSLPLSPDRTRLPPRERFFPSRSNVDRRDQWEEATAGGDTWAGYGSPPGLSGFGSATSLGGLASWESRRWGGSQASTGWSGGSSRGVSPARPETRTFVELDEGANVGGGGSTEPNLRRPSLEEQQQQAGAKDMDKDKPASTVTTSFSADWRALANENTPRPATASLPTPINLTHHKKPVRSANAAGARTGATAAGAGHHHPPLHREHSNLHPSNSNIPRPPSPRVGTVLSESDVKLRLISRLGVGAFSCVWLAEDEHGSLAAGDRRAHSTSEAKRRRDRRMHGLRPSALGARMNGVGERSEVEGKNKGTDVIDAARGRDIVRQQSPLLIESSPAATFDALEEVSAPGRLVAVKMMDRALCDVNDRTRISFVREVEVLRVSPASNSSRHTHIYHGL</sequence>
<feature type="compositionally biased region" description="Polar residues" evidence="1">
    <location>
        <begin position="249"/>
        <end position="258"/>
    </location>
</feature>
<protein>
    <recommendedName>
        <fullName evidence="4">Protein kinase domain-containing protein</fullName>
    </recommendedName>
</protein>
<feature type="compositionally biased region" description="Basic and acidic residues" evidence="1">
    <location>
        <begin position="303"/>
        <end position="325"/>
    </location>
</feature>
<gene>
    <name evidence="2" type="ORF">BN14_04447</name>
</gene>
<comment type="caution">
    <text evidence="2">The sequence shown here is derived from an EMBL/GenBank/DDBJ whole genome shotgun (WGS) entry which is preliminary data.</text>
</comment>